<dbReference type="EC" id="3.2.1.-" evidence="4"/>
<dbReference type="InterPro" id="IPR043426">
    <property type="entry name" value="MltB-like"/>
</dbReference>
<dbReference type="InterPro" id="IPR011757">
    <property type="entry name" value="Lytic_transglycosylase_MltB"/>
</dbReference>
<keyword evidence="4" id="KW-0378">Hydrolase</keyword>
<proteinExistence type="predicted"/>
<dbReference type="Gene3D" id="1.10.8.350">
    <property type="entry name" value="Bacterial muramidase"/>
    <property type="match status" value="1"/>
</dbReference>
<dbReference type="EMBL" id="FPHQ01000008">
    <property type="protein sequence ID" value="SFV76015.1"/>
    <property type="molecule type" value="Genomic_DNA"/>
</dbReference>
<evidence type="ECO:0000259" key="1">
    <source>
        <dbReference type="Pfam" id="PF13406"/>
    </source>
</evidence>
<dbReference type="GO" id="GO:0008933">
    <property type="term" value="F:peptidoglycan lytic transglycosylase activity"/>
    <property type="evidence" value="ECO:0007669"/>
    <property type="project" value="TreeGrafter"/>
</dbReference>
<dbReference type="GO" id="GO:0009253">
    <property type="term" value="P:peptidoglycan catabolic process"/>
    <property type="evidence" value="ECO:0007669"/>
    <property type="project" value="TreeGrafter"/>
</dbReference>
<dbReference type="Pfam" id="PF13406">
    <property type="entry name" value="SLT_2"/>
    <property type="match status" value="1"/>
</dbReference>
<dbReference type="EMBL" id="FPHW01000185">
    <property type="protein sequence ID" value="SFV85029.1"/>
    <property type="molecule type" value="Genomic_DNA"/>
</dbReference>
<dbReference type="CDD" id="cd13399">
    <property type="entry name" value="Slt35-like"/>
    <property type="match status" value="1"/>
</dbReference>
<dbReference type="InterPro" id="IPR031304">
    <property type="entry name" value="SLT_2"/>
</dbReference>
<sequence length="332" mass="38742">MLRLLILSLLLVSSAISAKTLPATHFKSTQNFINKMVKDHHFIKNELLLIFSKIELTVADKTKKKRIKKPKKKPMTWDKYRGLFITNERINNGVKFWQDNLSTLKRAQATYNVPVEIIVAILGIETNYGTKKGTHPTLQTLAKRSFGNYRRRNFYKKELQDFLLMTRENSLPPLSIKGSYAGAMGYPQFIASSYRHYAVDFNQDGKIDLFSDPTDAIGSIANYFDKHQWHDNGEIARPILLNTAHLKYARSSTNKPKKNAKYWRNKGLNIDQNIDNKTKLAFISLPQEIINETWLTFWNFYILTRYNHDNRYAMAAYQLSQKLKQQFNQENY</sequence>
<dbReference type="InterPro" id="IPR023346">
    <property type="entry name" value="Lysozyme-like_dom_sf"/>
</dbReference>
<evidence type="ECO:0000313" key="4">
    <source>
        <dbReference type="EMBL" id="SFV85029.1"/>
    </source>
</evidence>
<dbReference type="EMBL" id="FPHT01000249">
    <property type="protein sequence ID" value="SFV82516.1"/>
    <property type="molecule type" value="Genomic_DNA"/>
</dbReference>
<organism evidence="4">
    <name type="scientific">hydrothermal vent metagenome</name>
    <dbReference type="NCBI Taxonomy" id="652676"/>
    <lineage>
        <taxon>unclassified sequences</taxon>
        <taxon>metagenomes</taxon>
        <taxon>ecological metagenomes</taxon>
    </lineage>
</organism>
<dbReference type="SUPFAM" id="SSF53955">
    <property type="entry name" value="Lysozyme-like"/>
    <property type="match status" value="1"/>
</dbReference>
<feature type="domain" description="Transglycosylase SLT" evidence="1">
    <location>
        <begin position="29"/>
        <end position="321"/>
    </location>
</feature>
<dbReference type="PANTHER" id="PTHR30163:SF9">
    <property type="entry name" value="MEMBRANE-BOUND LYTIC MUREIN TRANSGLYCOSYLASE B"/>
    <property type="match status" value="1"/>
</dbReference>
<protein>
    <submittedName>
        <fullName evidence="4">Membrane-bound lytic murein transglycosylase B</fullName>
        <ecNumber evidence="4">3.2.1.-</ecNumber>
    </submittedName>
</protein>
<reference evidence="4" key="1">
    <citation type="submission" date="2016-10" db="EMBL/GenBank/DDBJ databases">
        <authorList>
            <person name="de Groot N.N."/>
        </authorList>
    </citation>
    <scope>NUCLEOTIDE SEQUENCE</scope>
</reference>
<gene>
    <name evidence="2" type="ORF">MNB_SUP05-10-1132</name>
    <name evidence="3" type="ORF">MNB_SUP05-12-791</name>
    <name evidence="4" type="ORF">MNB_SUP05-7-857</name>
</gene>
<dbReference type="GO" id="GO:0016798">
    <property type="term" value="F:hydrolase activity, acting on glycosyl bonds"/>
    <property type="evidence" value="ECO:0007669"/>
    <property type="project" value="UniProtKB-KW"/>
</dbReference>
<accession>A0A1W1DTL6</accession>
<evidence type="ECO:0000313" key="3">
    <source>
        <dbReference type="EMBL" id="SFV82516.1"/>
    </source>
</evidence>
<keyword evidence="4" id="KW-0326">Glycosidase</keyword>
<name>A0A1W1DTL6_9ZZZZ</name>
<evidence type="ECO:0000313" key="2">
    <source>
        <dbReference type="EMBL" id="SFV76015.1"/>
    </source>
</evidence>
<dbReference type="NCBIfam" id="TIGR02282">
    <property type="entry name" value="MltB"/>
    <property type="match status" value="1"/>
</dbReference>
<dbReference type="PANTHER" id="PTHR30163">
    <property type="entry name" value="MEMBRANE-BOUND LYTIC MUREIN TRANSGLYCOSYLASE B"/>
    <property type="match status" value="1"/>
</dbReference>
<dbReference type="Gene3D" id="1.10.530.10">
    <property type="match status" value="1"/>
</dbReference>
<dbReference type="AlphaFoldDB" id="A0A1W1DTL6"/>